<dbReference type="PANTHER" id="PTHR14957">
    <property type="entry name" value="UBIQUITIN-LIKE-CONJUGATING ENZYME ATG10"/>
    <property type="match status" value="1"/>
</dbReference>
<feature type="region of interest" description="Disordered" evidence="7">
    <location>
        <begin position="223"/>
        <end position="244"/>
    </location>
</feature>
<evidence type="ECO:0000313" key="9">
    <source>
        <dbReference type="Proteomes" id="UP000602510"/>
    </source>
</evidence>
<gene>
    <name evidence="8" type="ORF">GN244_ATG03512</name>
</gene>
<accession>A0A833SAF5</accession>
<dbReference type="Gene3D" id="3.30.1460.50">
    <property type="match status" value="1"/>
</dbReference>
<proteinExistence type="inferred from homology"/>
<dbReference type="Pfam" id="PF03987">
    <property type="entry name" value="Autophagy_act_C"/>
    <property type="match status" value="1"/>
</dbReference>
<sequence>MRDGSLSYRRFCAEADLLQKRSHEIASKQQVGSGKGVATWEWKHGNRQHLDGDSYLVSTGNARQYHSNRDTDIAETIIELDGDIDELLQDNWTSVDEAQTMVQQSRNVETALLEFHIVYHTIYQTPVLYFRVQAVDGTPVNSNIVTRDLQFPGSNGRSTFVAMEEHPVLGKPFSCLHPCETATAMQLLLAQLQARSTEASSYTNVPQYLVSWLSLVQPLTEISPREEDAPRPRKKPRIGGIPPLATARTKFAFGSRLPDAGTSAVRGHGEAKLHTSSRTRHEHDVRSTSRNRKRRRPTSQDEDEAVFDAKAANRSLSARQGSHLPAPTKVSGLLSVSQLRTRSPSNPATRHKIPVKNKRSTEQHEPVADMESTEPEFWIARRQMVEAAMVEMDTLENRINAII</sequence>
<evidence type="ECO:0000256" key="3">
    <source>
        <dbReference type="ARBA" id="ARBA00022679"/>
    </source>
</evidence>
<dbReference type="GO" id="GO:0000045">
    <property type="term" value="P:autophagosome assembly"/>
    <property type="evidence" value="ECO:0007669"/>
    <property type="project" value="TreeGrafter"/>
</dbReference>
<evidence type="ECO:0000256" key="6">
    <source>
        <dbReference type="ARBA" id="ARBA00029833"/>
    </source>
</evidence>
<evidence type="ECO:0000256" key="7">
    <source>
        <dbReference type="SAM" id="MobiDB-lite"/>
    </source>
</evidence>
<dbReference type="GO" id="GO:0005829">
    <property type="term" value="C:cytosol"/>
    <property type="evidence" value="ECO:0007669"/>
    <property type="project" value="TreeGrafter"/>
</dbReference>
<comment type="similarity">
    <text evidence="1">Belongs to the ATG10 family.</text>
</comment>
<dbReference type="AlphaFoldDB" id="A0A833SAF5"/>
<comment type="caution">
    <text evidence="8">The sequence shown here is derived from an EMBL/GenBank/DDBJ whole genome shotgun (WGS) entry which is preliminary data.</text>
</comment>
<organism evidence="8 9">
    <name type="scientific">Phytophthora infestans</name>
    <name type="common">Potato late blight agent</name>
    <name type="synonym">Botrytis infestans</name>
    <dbReference type="NCBI Taxonomy" id="4787"/>
    <lineage>
        <taxon>Eukaryota</taxon>
        <taxon>Sar</taxon>
        <taxon>Stramenopiles</taxon>
        <taxon>Oomycota</taxon>
        <taxon>Peronosporomycetes</taxon>
        <taxon>Peronosporales</taxon>
        <taxon>Peronosporaceae</taxon>
        <taxon>Phytophthora</taxon>
    </lineage>
</organism>
<feature type="region of interest" description="Disordered" evidence="7">
    <location>
        <begin position="257"/>
        <end position="372"/>
    </location>
</feature>
<name>A0A833SAF5_PHYIN</name>
<evidence type="ECO:0000256" key="4">
    <source>
        <dbReference type="ARBA" id="ARBA00022786"/>
    </source>
</evidence>
<dbReference type="Proteomes" id="UP000602510">
    <property type="component" value="Unassembled WGS sequence"/>
</dbReference>
<dbReference type="PANTHER" id="PTHR14957:SF1">
    <property type="entry name" value="UBIQUITIN-LIKE-CONJUGATING ENZYME ATG10"/>
    <property type="match status" value="1"/>
</dbReference>
<keyword evidence="4" id="KW-0833">Ubl conjugation pathway</keyword>
<keyword evidence="5" id="KW-0072">Autophagy</keyword>
<dbReference type="GO" id="GO:0032446">
    <property type="term" value="P:protein modification by small protein conjugation"/>
    <property type="evidence" value="ECO:0007669"/>
    <property type="project" value="TreeGrafter"/>
</dbReference>
<feature type="compositionally biased region" description="Basic residues" evidence="7">
    <location>
        <begin position="349"/>
        <end position="358"/>
    </location>
</feature>
<evidence type="ECO:0000256" key="1">
    <source>
        <dbReference type="ARBA" id="ARBA00005696"/>
    </source>
</evidence>
<keyword evidence="3" id="KW-0808">Transferase</keyword>
<evidence type="ECO:0000256" key="2">
    <source>
        <dbReference type="ARBA" id="ARBA00021099"/>
    </source>
</evidence>
<feature type="compositionally biased region" description="Polar residues" evidence="7">
    <location>
        <begin position="334"/>
        <end position="348"/>
    </location>
</feature>
<evidence type="ECO:0000313" key="8">
    <source>
        <dbReference type="EMBL" id="KAF4044232.1"/>
    </source>
</evidence>
<evidence type="ECO:0000256" key="5">
    <source>
        <dbReference type="ARBA" id="ARBA00023006"/>
    </source>
</evidence>
<dbReference type="EMBL" id="WSZM01000075">
    <property type="protein sequence ID" value="KAF4044232.1"/>
    <property type="molecule type" value="Genomic_DNA"/>
</dbReference>
<dbReference type="GO" id="GO:0061651">
    <property type="term" value="F:Atg12 conjugating enzyme activity"/>
    <property type="evidence" value="ECO:0007669"/>
    <property type="project" value="TreeGrafter"/>
</dbReference>
<feature type="compositionally biased region" description="Basic and acidic residues" evidence="7">
    <location>
        <begin position="267"/>
        <end position="287"/>
    </location>
</feature>
<protein>
    <recommendedName>
        <fullName evidence="2">Ubiquitin-like-conjugating enzyme ATG10</fullName>
    </recommendedName>
    <alternativeName>
        <fullName evidence="6">Autophagy-related protein 10</fullName>
    </alternativeName>
</protein>
<dbReference type="InterPro" id="IPR007135">
    <property type="entry name" value="Atg3/Atg10"/>
</dbReference>
<dbReference type="GO" id="GO:0000422">
    <property type="term" value="P:autophagy of mitochondrion"/>
    <property type="evidence" value="ECO:0007669"/>
    <property type="project" value="TreeGrafter"/>
</dbReference>
<reference evidence="8" key="1">
    <citation type="submission" date="2020-04" db="EMBL/GenBank/DDBJ databases">
        <title>Hybrid Assembly of Korean Phytophthora infestans isolates.</title>
        <authorList>
            <person name="Prokchorchik M."/>
            <person name="Lee Y."/>
            <person name="Seo J."/>
            <person name="Cho J.-H."/>
            <person name="Park Y.-E."/>
            <person name="Jang D.-C."/>
            <person name="Im J.-S."/>
            <person name="Choi J.-G."/>
            <person name="Park H.-J."/>
            <person name="Lee G.-B."/>
            <person name="Lee Y.-G."/>
            <person name="Hong S.-Y."/>
            <person name="Cho K."/>
            <person name="Sohn K.H."/>
        </authorList>
    </citation>
    <scope>NUCLEOTIDE SEQUENCE</scope>
    <source>
        <strain evidence="8">KR_1_A1</strain>
    </source>
</reference>
<keyword evidence="9" id="KW-1185">Reference proteome</keyword>